<feature type="non-terminal residue" evidence="1">
    <location>
        <position position="101"/>
    </location>
</feature>
<dbReference type="Proteomes" id="UP000789920">
    <property type="component" value="Unassembled WGS sequence"/>
</dbReference>
<name>A0ACA9RWV0_9GLOM</name>
<keyword evidence="2" id="KW-1185">Reference proteome</keyword>
<accession>A0ACA9RWV0</accession>
<protein>
    <submittedName>
        <fullName evidence="1">4174_t:CDS:1</fullName>
    </submittedName>
</protein>
<sequence>ASTFCEIKEAINKRHEKEIRYCKLTDIKAKYSTIELPHISSQFFSTVNNDKKKSLIPEDLHIDTINDNFIENIVDELQTTLKTILSTKTVFNIALETKSDN</sequence>
<reference evidence="1" key="1">
    <citation type="submission" date="2021-06" db="EMBL/GenBank/DDBJ databases">
        <authorList>
            <person name="Kallberg Y."/>
            <person name="Tangrot J."/>
            <person name="Rosling A."/>
        </authorList>
    </citation>
    <scope>NUCLEOTIDE SEQUENCE</scope>
    <source>
        <strain evidence="1">MA461A</strain>
    </source>
</reference>
<feature type="non-terminal residue" evidence="1">
    <location>
        <position position="1"/>
    </location>
</feature>
<evidence type="ECO:0000313" key="1">
    <source>
        <dbReference type="EMBL" id="CAG8813405.1"/>
    </source>
</evidence>
<evidence type="ECO:0000313" key="2">
    <source>
        <dbReference type="Proteomes" id="UP000789920"/>
    </source>
</evidence>
<gene>
    <name evidence="1" type="ORF">RPERSI_LOCUS23760</name>
</gene>
<dbReference type="EMBL" id="CAJVQC010074899">
    <property type="protein sequence ID" value="CAG8813405.1"/>
    <property type="molecule type" value="Genomic_DNA"/>
</dbReference>
<proteinExistence type="predicted"/>
<comment type="caution">
    <text evidence="1">The sequence shown here is derived from an EMBL/GenBank/DDBJ whole genome shotgun (WGS) entry which is preliminary data.</text>
</comment>
<organism evidence="1 2">
    <name type="scientific">Racocetra persica</name>
    <dbReference type="NCBI Taxonomy" id="160502"/>
    <lineage>
        <taxon>Eukaryota</taxon>
        <taxon>Fungi</taxon>
        <taxon>Fungi incertae sedis</taxon>
        <taxon>Mucoromycota</taxon>
        <taxon>Glomeromycotina</taxon>
        <taxon>Glomeromycetes</taxon>
        <taxon>Diversisporales</taxon>
        <taxon>Gigasporaceae</taxon>
        <taxon>Racocetra</taxon>
    </lineage>
</organism>